<evidence type="ECO:0000313" key="1">
    <source>
        <dbReference type="EMBL" id="QSB05754.1"/>
    </source>
</evidence>
<dbReference type="RefSeq" id="WP_213171766.1">
    <property type="nucleotide sequence ID" value="NZ_CP070496.1"/>
</dbReference>
<dbReference type="AlphaFoldDB" id="A0A895XK90"/>
<organism evidence="1 2">
    <name type="scientific">Natronoglycomyces albus</name>
    <dbReference type="NCBI Taxonomy" id="2811108"/>
    <lineage>
        <taxon>Bacteria</taxon>
        <taxon>Bacillati</taxon>
        <taxon>Actinomycetota</taxon>
        <taxon>Actinomycetes</taxon>
        <taxon>Glycomycetales</taxon>
        <taxon>Glycomycetaceae</taxon>
        <taxon>Natronoglycomyces</taxon>
    </lineage>
</organism>
<dbReference type="KEGG" id="nav:JQS30_02150"/>
<dbReference type="EMBL" id="CP070496">
    <property type="protein sequence ID" value="QSB05754.1"/>
    <property type="molecule type" value="Genomic_DNA"/>
</dbReference>
<evidence type="ECO:0000313" key="2">
    <source>
        <dbReference type="Proteomes" id="UP000662939"/>
    </source>
</evidence>
<gene>
    <name evidence="1" type="ORF">JQS30_02150</name>
</gene>
<sequence>MSSIDDLATSLSSTPSSADETAAALSRAKAVAEGVVGAFQSLGADGRAAHAHAVADQIEGITGQQAAVTDTIENAQ</sequence>
<protein>
    <submittedName>
        <fullName evidence="1">Uncharacterized protein</fullName>
    </submittedName>
</protein>
<dbReference type="Proteomes" id="UP000662939">
    <property type="component" value="Chromosome"/>
</dbReference>
<name>A0A895XK90_9ACTN</name>
<keyword evidence="2" id="KW-1185">Reference proteome</keyword>
<reference evidence="1" key="1">
    <citation type="submission" date="2021-02" db="EMBL/GenBank/DDBJ databases">
        <title>Natronoglycomyces albus gen. nov., sp. nov, a haloalkaliphilic actinobacterium from a soda solonchak soil.</title>
        <authorList>
            <person name="Sorokin D.Y."/>
            <person name="Khijniak T.V."/>
            <person name="Zakharycheva A.P."/>
            <person name="Boueva O.V."/>
            <person name="Ariskina E.V."/>
            <person name="Hahnke R.L."/>
            <person name="Bunk B."/>
            <person name="Sproer C."/>
            <person name="Schumann P."/>
            <person name="Evtushenko L.I."/>
            <person name="Kublanov I.V."/>
        </authorList>
    </citation>
    <scope>NUCLEOTIDE SEQUENCE</scope>
    <source>
        <strain evidence="1">DSM 106290</strain>
    </source>
</reference>
<proteinExistence type="predicted"/>
<accession>A0A895XK90</accession>